<dbReference type="KEGG" id="tsv:DSM104635_02850"/>
<name>A0A6I6MU22_9CAUL</name>
<keyword evidence="3" id="KW-1185">Reference proteome</keyword>
<feature type="transmembrane region" description="Helical" evidence="1">
    <location>
        <begin position="21"/>
        <end position="39"/>
    </location>
</feature>
<keyword evidence="1" id="KW-0472">Membrane</keyword>
<keyword evidence="1" id="KW-0812">Transmembrane</keyword>
<proteinExistence type="predicted"/>
<evidence type="ECO:0000313" key="2">
    <source>
        <dbReference type="EMBL" id="QGZ95994.1"/>
    </source>
</evidence>
<accession>A0A6I6MU22</accession>
<dbReference type="Proteomes" id="UP000431269">
    <property type="component" value="Chromosome"/>
</dbReference>
<gene>
    <name evidence="2" type="ORF">DSM104635_02850</name>
</gene>
<keyword evidence="1" id="KW-1133">Transmembrane helix</keyword>
<dbReference type="AlphaFoldDB" id="A0A6I6MU22"/>
<organism evidence="2 3">
    <name type="scientific">Terricaulis silvestris</name>
    <dbReference type="NCBI Taxonomy" id="2686094"/>
    <lineage>
        <taxon>Bacteria</taxon>
        <taxon>Pseudomonadati</taxon>
        <taxon>Pseudomonadota</taxon>
        <taxon>Alphaproteobacteria</taxon>
        <taxon>Caulobacterales</taxon>
        <taxon>Caulobacteraceae</taxon>
        <taxon>Terricaulis</taxon>
    </lineage>
</organism>
<protein>
    <submittedName>
        <fullName evidence="2">Uncharacterized protein</fullName>
    </submittedName>
</protein>
<sequence>MSTLWVRRQLRRSQRREAWQLAAFALFGVAFGVAAFLSFDDAARDSLWTFAITPAR</sequence>
<dbReference type="EMBL" id="CP047045">
    <property type="protein sequence ID" value="QGZ95994.1"/>
    <property type="molecule type" value="Genomic_DNA"/>
</dbReference>
<reference evidence="3" key="1">
    <citation type="submission" date="2019-12" db="EMBL/GenBank/DDBJ databases">
        <title>Complete genome of Terracaulis silvestris 0127_4.</title>
        <authorList>
            <person name="Vieira S."/>
            <person name="Riedel T."/>
            <person name="Sproer C."/>
            <person name="Pascual J."/>
            <person name="Boedeker C."/>
            <person name="Overmann J."/>
        </authorList>
    </citation>
    <scope>NUCLEOTIDE SEQUENCE [LARGE SCALE GENOMIC DNA]</scope>
    <source>
        <strain evidence="3">0127_4</strain>
    </source>
</reference>
<evidence type="ECO:0000313" key="3">
    <source>
        <dbReference type="Proteomes" id="UP000431269"/>
    </source>
</evidence>
<evidence type="ECO:0000256" key="1">
    <source>
        <dbReference type="SAM" id="Phobius"/>
    </source>
</evidence>